<evidence type="ECO:0000313" key="5">
    <source>
        <dbReference type="EMBL" id="KDA54174.1"/>
    </source>
</evidence>
<sequence>MRWIKVAVVMLAVGFAQASEKKAETPKDPVWNEENFAGLEFRALGPAVASGRICDIAVDPQNPKRYFLAVCSGGVWKTENGGVTFTPVFDKEKSYSIGCVALDPQNPHTVWVGTGENNSQRSVSWGDGVYVSRDDGQSWQRVGLEKSEHIGRIVIDPRDSNVVFVAAQGPLWAAGGDRGLYKTTDGGKTWNRILHVSENTGINEVWMDPRNPDVLYATSYQRRRHVWTLINGGPESTIYKSEDAGKTWRKIEKGLPKEDKGRIGLCVSPANPDVIYAIVEAANGKSGVFRSTNRGESWEKRSDYHTSSGQYYNELTCDPKDENTVYAMDTWLHVSTDGGKTFRRVGEKTKHVDNHAMWIDPTDTAHWLVGCDGGLYETWDRGATWHFKPNLPVTQFYRVTVDNSKPFYFVYGGTQDNNTLGGPSRTTSASGIVNSDWFVTTGGDGFVTRVDPEDPNILYSESQYGGLVRYDRRSGEEVDIQPQEGPGDPPNRWNWDSPLIISPHNPKRLYFASQRVYRSDDRGDSWVPISGDLTRQIDRNQLPVMGKVWPADAVAKNASTSFYGNIVALAESPLKEGLLFVGTDDGLIQITEDGGKTWQKIEKVGQVPERTYVADLEPSHFDRHTLYAAFDNHKMGDFTPYLYRSRDLGKTWENIAGNLPANHVVYSIVEDPKDPNLLFAGTEFGVFFSANAGQNWVKLTGGIPTIAVRDIAIQERENDLVLATFGRGFYVLDDYTPLRGLTREKLEKPALLFPVKPAWAYIERTPLGSRGKGSQGDSFFTAPNPPFGATFTYFLKEELLTLKEQRHKAEKEAEKQGKTPPYPTPEQLRAEAQEEPPTIILTVSDPDGNVIRRLEGSKEKGMHRVTWDLRFPPAHPIRGERPQDEPAPWEPRELGPLVAPGTYQVSLSQRVRGVETLLAGPVSFEVIPLGQATLEAKDKQAELAFHRKVQRLQRAVLAASEVVRDTGERIKRLKVAIERTPAAKPEWGTRLRQLEAELLRLDMELFGDREMARRNEPTLPGIRDRVVRIVSSLYTATAPATGTQKQGYEIAANQFEKFLSGLRQLVTTDLPALESELEKAGAPHTPGRFPEWHKE</sequence>
<dbReference type="EMBL" id="JMFG01000011">
    <property type="protein sequence ID" value="KDA54174.1"/>
    <property type="molecule type" value="Genomic_DNA"/>
</dbReference>
<dbReference type="InterPro" id="IPR015943">
    <property type="entry name" value="WD40/YVTN_repeat-like_dom_sf"/>
</dbReference>
<dbReference type="Pfam" id="PF15902">
    <property type="entry name" value="Sortilin-Vps10"/>
    <property type="match status" value="1"/>
</dbReference>
<dbReference type="GO" id="GO:0010411">
    <property type="term" value="P:xyloglucan metabolic process"/>
    <property type="evidence" value="ECO:0007669"/>
    <property type="project" value="TreeGrafter"/>
</dbReference>
<evidence type="ECO:0000313" key="6">
    <source>
        <dbReference type="Proteomes" id="UP000027284"/>
    </source>
</evidence>
<dbReference type="SUPFAM" id="SSF50939">
    <property type="entry name" value="Sialidases"/>
    <property type="match status" value="2"/>
</dbReference>
<feature type="chain" id="PRO_5001620815" description="Sortilin N-terminal domain-containing protein" evidence="3">
    <location>
        <begin position="19"/>
        <end position="1095"/>
    </location>
</feature>
<feature type="domain" description="Sortilin N-terminal" evidence="4">
    <location>
        <begin position="129"/>
        <end position="220"/>
    </location>
</feature>
<dbReference type="CDD" id="cd15482">
    <property type="entry name" value="Sialidase_non-viral"/>
    <property type="match status" value="3"/>
</dbReference>
<dbReference type="Proteomes" id="UP000027284">
    <property type="component" value="Unassembled WGS sequence"/>
</dbReference>
<dbReference type="InterPro" id="IPR036278">
    <property type="entry name" value="Sialidase_sf"/>
</dbReference>
<feature type="signal peptide" evidence="3">
    <location>
        <begin position="1"/>
        <end position="18"/>
    </location>
</feature>
<accession>A0A062XXL9</accession>
<dbReference type="InterPro" id="IPR031778">
    <property type="entry name" value="Sortilin_N"/>
</dbReference>
<dbReference type="RefSeq" id="WP_038048227.1">
    <property type="nucleotide sequence ID" value="NZ_JMFG01000011.1"/>
</dbReference>
<keyword evidence="3" id="KW-0732">Signal</keyword>
<feature type="region of interest" description="Disordered" evidence="2">
    <location>
        <begin position="1076"/>
        <end position="1095"/>
    </location>
</feature>
<dbReference type="Gene3D" id="2.130.10.10">
    <property type="entry name" value="YVTN repeat-like/Quinoprotein amine dehydrogenase"/>
    <property type="match status" value="4"/>
</dbReference>
<dbReference type="PANTHER" id="PTHR43739">
    <property type="entry name" value="XYLOGLUCANASE (EUROFUNG)"/>
    <property type="match status" value="1"/>
</dbReference>
<evidence type="ECO:0000259" key="4">
    <source>
        <dbReference type="Pfam" id="PF15902"/>
    </source>
</evidence>
<comment type="caution">
    <text evidence="5">The sequence shown here is derived from an EMBL/GenBank/DDBJ whole genome shotgun (WGS) entry which is preliminary data.</text>
</comment>
<evidence type="ECO:0000256" key="1">
    <source>
        <dbReference type="ARBA" id="ARBA00022737"/>
    </source>
</evidence>
<evidence type="ECO:0000256" key="3">
    <source>
        <dbReference type="SAM" id="SignalP"/>
    </source>
</evidence>
<protein>
    <recommendedName>
        <fullName evidence="4">Sortilin N-terminal domain-containing protein</fullName>
    </recommendedName>
</protein>
<keyword evidence="1" id="KW-0677">Repeat</keyword>
<feature type="region of interest" description="Disordered" evidence="2">
    <location>
        <begin position="805"/>
        <end position="825"/>
    </location>
</feature>
<feature type="compositionally biased region" description="Basic and acidic residues" evidence="2">
    <location>
        <begin position="805"/>
        <end position="817"/>
    </location>
</feature>
<dbReference type="STRING" id="1312852.EG19_00995"/>
<organism evidence="5 6">
    <name type="scientific">Thermoanaerobaculum aquaticum</name>
    <dbReference type="NCBI Taxonomy" id="1312852"/>
    <lineage>
        <taxon>Bacteria</taxon>
        <taxon>Pseudomonadati</taxon>
        <taxon>Acidobacteriota</taxon>
        <taxon>Thermoanaerobaculia</taxon>
        <taxon>Thermoanaerobaculales</taxon>
        <taxon>Thermoanaerobaculaceae</taxon>
        <taxon>Thermoanaerobaculum</taxon>
    </lineage>
</organism>
<dbReference type="AlphaFoldDB" id="A0A062XXL9"/>
<dbReference type="Gene3D" id="2.60.40.4070">
    <property type="match status" value="1"/>
</dbReference>
<evidence type="ECO:0000256" key="2">
    <source>
        <dbReference type="SAM" id="MobiDB-lite"/>
    </source>
</evidence>
<dbReference type="InterPro" id="IPR052025">
    <property type="entry name" value="Xyloglucanase_GH74"/>
</dbReference>
<proteinExistence type="predicted"/>
<reference evidence="5 6" key="1">
    <citation type="submission" date="2014-04" db="EMBL/GenBank/DDBJ databases">
        <title>The Genome Sequence of Thermoanaerobaculum aquaticum MP-01, The First Cultivated Group 23 Acidobacterium.</title>
        <authorList>
            <person name="Stamps B.W."/>
            <person name="Losey N.A."/>
            <person name="Lawson P.A."/>
            <person name="Stevenson B.S."/>
        </authorList>
    </citation>
    <scope>NUCLEOTIDE SEQUENCE [LARGE SCALE GENOMIC DNA]</scope>
    <source>
        <strain evidence="5 6">MP-01</strain>
    </source>
</reference>
<name>A0A062XXL9_9BACT</name>
<gene>
    <name evidence="5" type="ORF">EG19_00995</name>
</gene>
<dbReference type="OrthoDB" id="9764804at2"/>
<feature type="region of interest" description="Disordered" evidence="2">
    <location>
        <begin position="474"/>
        <end position="493"/>
    </location>
</feature>
<keyword evidence="6" id="KW-1185">Reference proteome</keyword>
<dbReference type="PANTHER" id="PTHR43739:SF5">
    <property type="entry name" value="EXO-ALPHA-SIALIDASE"/>
    <property type="match status" value="1"/>
</dbReference>